<keyword evidence="1" id="KW-0732">Signal</keyword>
<reference evidence="3" key="1">
    <citation type="submission" date="2021-03" db="EMBL/GenBank/DDBJ databases">
        <title>Assistant Professor.</title>
        <authorList>
            <person name="Huq M.A."/>
        </authorList>
    </citation>
    <scope>NUCLEOTIDE SEQUENCE [LARGE SCALE GENOMIC DNA]</scope>
    <source>
        <strain evidence="3">MAH-28</strain>
    </source>
</reference>
<evidence type="ECO:0000313" key="3">
    <source>
        <dbReference type="Proteomes" id="UP000679126"/>
    </source>
</evidence>
<feature type="signal peptide" evidence="1">
    <location>
        <begin position="1"/>
        <end position="21"/>
    </location>
</feature>
<evidence type="ECO:0000256" key="1">
    <source>
        <dbReference type="SAM" id="SignalP"/>
    </source>
</evidence>
<dbReference type="EMBL" id="JAGHKP010000003">
    <property type="protein sequence ID" value="MBO9154037.1"/>
    <property type="molecule type" value="Genomic_DNA"/>
</dbReference>
<accession>A0ABS3YH65</accession>
<organism evidence="2 3">
    <name type="scientific">Chitinophaga chungangae</name>
    <dbReference type="NCBI Taxonomy" id="2821488"/>
    <lineage>
        <taxon>Bacteria</taxon>
        <taxon>Pseudomonadati</taxon>
        <taxon>Bacteroidota</taxon>
        <taxon>Chitinophagia</taxon>
        <taxon>Chitinophagales</taxon>
        <taxon>Chitinophagaceae</taxon>
        <taxon>Chitinophaga</taxon>
    </lineage>
</organism>
<comment type="caution">
    <text evidence="2">The sequence shown here is derived from an EMBL/GenBank/DDBJ whole genome shotgun (WGS) entry which is preliminary data.</text>
</comment>
<name>A0ABS3YH65_9BACT</name>
<sequence length="207" mass="22238">MTKRWSLYLPLLLATALFSCKEESIEPAPVPPAGALTGEYDFVSMSLDAVTTSESVQAGMINKAVSKVIYTTKNNQGTYTFDGKNIIGTNVSYSVDTTLKTLFYFGDPEPEEIDMPFQADIPAYNSSGTYRVIGTDSLFFEGGFINGPVSSGGQPMTSPASGGKFSFSGKMLIFTAKVSHVTTTSIMGITTTSSTFGSTTVRMRKRD</sequence>
<dbReference type="Proteomes" id="UP000679126">
    <property type="component" value="Unassembled WGS sequence"/>
</dbReference>
<gene>
    <name evidence="2" type="ORF">J7I43_17550</name>
</gene>
<proteinExistence type="predicted"/>
<evidence type="ECO:0008006" key="4">
    <source>
        <dbReference type="Google" id="ProtNLM"/>
    </source>
</evidence>
<dbReference type="RefSeq" id="WP_209147157.1">
    <property type="nucleotide sequence ID" value="NZ_JAGHKP010000003.1"/>
</dbReference>
<protein>
    <recommendedName>
        <fullName evidence="4">Lipocalin-like domain-containing protein</fullName>
    </recommendedName>
</protein>
<evidence type="ECO:0000313" key="2">
    <source>
        <dbReference type="EMBL" id="MBO9154037.1"/>
    </source>
</evidence>
<dbReference type="PROSITE" id="PS51257">
    <property type="entry name" value="PROKAR_LIPOPROTEIN"/>
    <property type="match status" value="1"/>
</dbReference>
<feature type="chain" id="PRO_5047053359" description="Lipocalin-like domain-containing protein" evidence="1">
    <location>
        <begin position="22"/>
        <end position="207"/>
    </location>
</feature>
<keyword evidence="3" id="KW-1185">Reference proteome</keyword>